<dbReference type="RefSeq" id="WP_192765941.1">
    <property type="nucleotide sequence ID" value="NZ_JADBEB010000001.1"/>
</dbReference>
<protein>
    <recommendedName>
        <fullName evidence="1">DUF397 domain-containing protein</fullName>
    </recommendedName>
</protein>
<evidence type="ECO:0000259" key="1">
    <source>
        <dbReference type="Pfam" id="PF04149"/>
    </source>
</evidence>
<accession>A0A927M1C4</accession>
<keyword evidence="3" id="KW-1185">Reference proteome</keyword>
<dbReference type="InterPro" id="IPR007278">
    <property type="entry name" value="DUF397"/>
</dbReference>
<dbReference type="Proteomes" id="UP000649753">
    <property type="component" value="Unassembled WGS sequence"/>
</dbReference>
<comment type="caution">
    <text evidence="2">The sequence shown here is derived from an EMBL/GenBank/DDBJ whole genome shotgun (WGS) entry which is preliminary data.</text>
</comment>
<dbReference type="EMBL" id="JADBEB010000001">
    <property type="protein sequence ID" value="MBE1485809.1"/>
    <property type="molecule type" value="Genomic_DNA"/>
</dbReference>
<dbReference type="AlphaFoldDB" id="A0A927M1C4"/>
<reference evidence="2" key="1">
    <citation type="submission" date="2020-10" db="EMBL/GenBank/DDBJ databases">
        <title>Sequencing the genomes of 1000 actinobacteria strains.</title>
        <authorList>
            <person name="Klenk H.-P."/>
        </authorList>
    </citation>
    <scope>NUCLEOTIDE SEQUENCE</scope>
    <source>
        <strain evidence="2">DSM 46832</strain>
    </source>
</reference>
<proteinExistence type="predicted"/>
<organism evidence="2 3">
    <name type="scientific">Plantactinospora soyae</name>
    <dbReference type="NCBI Taxonomy" id="1544732"/>
    <lineage>
        <taxon>Bacteria</taxon>
        <taxon>Bacillati</taxon>
        <taxon>Actinomycetota</taxon>
        <taxon>Actinomycetes</taxon>
        <taxon>Micromonosporales</taxon>
        <taxon>Micromonosporaceae</taxon>
        <taxon>Plantactinospora</taxon>
    </lineage>
</organism>
<feature type="domain" description="DUF397" evidence="1">
    <location>
        <begin position="6"/>
        <end position="57"/>
    </location>
</feature>
<sequence>MDLTGAGWRKSSRSGSNQAACVEVALDLPGLVGVRDSKDPSGPVLVFAPGAWRAFVGREIRC</sequence>
<evidence type="ECO:0000313" key="3">
    <source>
        <dbReference type="Proteomes" id="UP000649753"/>
    </source>
</evidence>
<evidence type="ECO:0000313" key="2">
    <source>
        <dbReference type="EMBL" id="MBE1485809.1"/>
    </source>
</evidence>
<dbReference type="Pfam" id="PF04149">
    <property type="entry name" value="DUF397"/>
    <property type="match status" value="1"/>
</dbReference>
<name>A0A927M1C4_9ACTN</name>
<gene>
    <name evidence="2" type="ORF">H4W31_001447</name>
</gene>